<gene>
    <name evidence="4" type="primary">LOC104610243</name>
</gene>
<protein>
    <submittedName>
        <fullName evidence="4">Uncharacterized protein LOC104610243</fullName>
    </submittedName>
</protein>
<reference evidence="4" key="1">
    <citation type="submission" date="2025-08" db="UniProtKB">
        <authorList>
            <consortium name="RefSeq"/>
        </authorList>
    </citation>
    <scope>IDENTIFICATION</scope>
</reference>
<feature type="domain" description="Transposase (putative) gypsy type" evidence="2">
    <location>
        <begin position="100"/>
        <end position="159"/>
    </location>
</feature>
<evidence type="ECO:0000313" key="3">
    <source>
        <dbReference type="Proteomes" id="UP000189703"/>
    </source>
</evidence>
<proteinExistence type="predicted"/>
<organism evidence="3 4">
    <name type="scientific">Nelumbo nucifera</name>
    <name type="common">Sacred lotus</name>
    <dbReference type="NCBI Taxonomy" id="4432"/>
    <lineage>
        <taxon>Eukaryota</taxon>
        <taxon>Viridiplantae</taxon>
        <taxon>Streptophyta</taxon>
        <taxon>Embryophyta</taxon>
        <taxon>Tracheophyta</taxon>
        <taxon>Spermatophyta</taxon>
        <taxon>Magnoliopsida</taxon>
        <taxon>Proteales</taxon>
        <taxon>Nelumbonaceae</taxon>
        <taxon>Nelumbo</taxon>
    </lineage>
</organism>
<feature type="compositionally biased region" description="Basic and acidic residues" evidence="1">
    <location>
        <begin position="266"/>
        <end position="285"/>
    </location>
</feature>
<dbReference type="KEGG" id="nnu:104610243"/>
<dbReference type="PANTHER" id="PTHR31099">
    <property type="entry name" value="OS06G0165300 PROTEIN"/>
    <property type="match status" value="1"/>
</dbReference>
<keyword evidence="3" id="KW-1185">Reference proteome</keyword>
<dbReference type="RefSeq" id="XP_010275068.1">
    <property type="nucleotide sequence ID" value="XM_010276766.1"/>
</dbReference>
<dbReference type="PANTHER" id="PTHR31099:SF28">
    <property type="entry name" value="F5J5.12"/>
    <property type="match status" value="1"/>
</dbReference>
<dbReference type="OrthoDB" id="1750920at2759"/>
<evidence type="ECO:0000259" key="2">
    <source>
        <dbReference type="Pfam" id="PF04195"/>
    </source>
</evidence>
<dbReference type="GeneID" id="104610243"/>
<dbReference type="AlphaFoldDB" id="A0A1U8B6F2"/>
<dbReference type="eggNOG" id="ENOG502SDAZ">
    <property type="taxonomic scope" value="Eukaryota"/>
</dbReference>
<feature type="region of interest" description="Disordered" evidence="1">
    <location>
        <begin position="258"/>
        <end position="285"/>
    </location>
</feature>
<accession>A0A1U8B6F2</accession>
<name>A0A1U8B6F2_NELNU</name>
<sequence length="285" mass="32121">MSSSESLDSLLGEPEVGTSARAASFDNLLDEPEVGPSVWVTSSSLASTSRRVRMLDKFGPSTMTSERLRSLVRQFNLTGEYTYSLPTGDFPWEHGSDEIVIFREQFVAGLRLPLNSLIVEVLNHFGVTVGQLHSNSIRNVVGTISLYCEYVLPLDLEIFSALTLKKHASFLPEHRRAYYLSPRTGFKLLHELPSKVPAWKRYYFVVRSATGWPFPTHWRAAIHDLGAMLDKNMAETFQSWAQLGLECKDYLTEAKLSRSESGCHGGGEDLWRQPARRDEEEKAGY</sequence>
<dbReference type="Proteomes" id="UP000189703">
    <property type="component" value="Unplaced"/>
</dbReference>
<dbReference type="Pfam" id="PF04195">
    <property type="entry name" value="Transposase_28"/>
    <property type="match status" value="1"/>
</dbReference>
<evidence type="ECO:0000313" key="4">
    <source>
        <dbReference type="RefSeq" id="XP_010275068.1"/>
    </source>
</evidence>
<dbReference type="InterPro" id="IPR007321">
    <property type="entry name" value="Transposase_28"/>
</dbReference>
<evidence type="ECO:0000256" key="1">
    <source>
        <dbReference type="SAM" id="MobiDB-lite"/>
    </source>
</evidence>
<dbReference type="InParanoid" id="A0A1U8B6F2"/>
<dbReference type="STRING" id="4432.A0A1U8B6F2"/>